<dbReference type="RefSeq" id="WP_307860540.1">
    <property type="nucleotide sequence ID" value="NZ_BOVJ01000073.1"/>
</dbReference>
<comment type="caution">
    <text evidence="4">The sequence shown here is derived from an EMBL/GenBank/DDBJ whole genome shotgun (WGS) entry which is preliminary data.</text>
</comment>
<evidence type="ECO:0000259" key="3">
    <source>
        <dbReference type="PROSITE" id="PS01124"/>
    </source>
</evidence>
<keyword evidence="1" id="KW-0805">Transcription regulation</keyword>
<dbReference type="PROSITE" id="PS01124">
    <property type="entry name" value="HTH_ARAC_FAMILY_2"/>
    <property type="match status" value="1"/>
</dbReference>
<keyword evidence="5" id="KW-1185">Reference proteome</keyword>
<dbReference type="InterPro" id="IPR018060">
    <property type="entry name" value="HTH_AraC"/>
</dbReference>
<evidence type="ECO:0000313" key="4">
    <source>
        <dbReference type="EMBL" id="GIQ63872.1"/>
    </source>
</evidence>
<dbReference type="Proteomes" id="UP000680304">
    <property type="component" value="Unassembled WGS sequence"/>
</dbReference>
<dbReference type="InterPro" id="IPR009057">
    <property type="entry name" value="Homeodomain-like_sf"/>
</dbReference>
<dbReference type="SUPFAM" id="SSF46689">
    <property type="entry name" value="Homeodomain-like"/>
    <property type="match status" value="1"/>
</dbReference>
<keyword evidence="2" id="KW-0804">Transcription</keyword>
<dbReference type="EMBL" id="BOVJ01000073">
    <property type="protein sequence ID" value="GIQ63872.1"/>
    <property type="molecule type" value="Genomic_DNA"/>
</dbReference>
<evidence type="ECO:0000256" key="1">
    <source>
        <dbReference type="ARBA" id="ARBA00023015"/>
    </source>
</evidence>
<name>A0ABQ4N6N8_9BACL</name>
<dbReference type="Pfam" id="PF00165">
    <property type="entry name" value="HTH_AraC"/>
    <property type="match status" value="1"/>
</dbReference>
<organism evidence="4 5">
    <name type="scientific">Paenibacillus cisolokensis</name>
    <dbReference type="NCBI Taxonomy" id="1658519"/>
    <lineage>
        <taxon>Bacteria</taxon>
        <taxon>Bacillati</taxon>
        <taxon>Bacillota</taxon>
        <taxon>Bacilli</taxon>
        <taxon>Bacillales</taxon>
        <taxon>Paenibacillaceae</taxon>
        <taxon>Paenibacillus</taxon>
    </lineage>
</organism>
<accession>A0ABQ4N6N8</accession>
<sequence length="70" mass="8215">MLKDKGKVADITSYAPGRHSGTNLAKIREYMDRHYNEPLSIRQLAQMANVSPKYFVDLFKRRTDRARWTT</sequence>
<dbReference type="Gene3D" id="1.10.10.60">
    <property type="entry name" value="Homeodomain-like"/>
    <property type="match status" value="1"/>
</dbReference>
<protein>
    <recommendedName>
        <fullName evidence="3">HTH araC/xylS-type domain-containing protein</fullName>
    </recommendedName>
</protein>
<evidence type="ECO:0000313" key="5">
    <source>
        <dbReference type="Proteomes" id="UP000680304"/>
    </source>
</evidence>
<feature type="domain" description="HTH araC/xylS-type" evidence="3">
    <location>
        <begin position="25"/>
        <end position="61"/>
    </location>
</feature>
<evidence type="ECO:0000256" key="2">
    <source>
        <dbReference type="ARBA" id="ARBA00023163"/>
    </source>
</evidence>
<reference evidence="4 5" key="1">
    <citation type="submission" date="2021-04" db="EMBL/GenBank/DDBJ databases">
        <title>Draft genome sequence of Paenibacillus cisolokensis, LC2-13A.</title>
        <authorList>
            <person name="Uke A."/>
            <person name="Chhe C."/>
            <person name="Baramee S."/>
            <person name="Kosugi A."/>
        </authorList>
    </citation>
    <scope>NUCLEOTIDE SEQUENCE [LARGE SCALE GENOMIC DNA]</scope>
    <source>
        <strain evidence="4 5">LC2-13A</strain>
    </source>
</reference>
<gene>
    <name evidence="4" type="ORF">PACILC2_24400</name>
</gene>
<proteinExistence type="predicted"/>